<evidence type="ECO:0000256" key="1">
    <source>
        <dbReference type="SAM" id="Phobius"/>
    </source>
</evidence>
<dbReference type="AlphaFoldDB" id="A0A133VCB0"/>
<dbReference type="PROSITE" id="PS50850">
    <property type="entry name" value="MFS"/>
    <property type="match status" value="1"/>
</dbReference>
<keyword evidence="1" id="KW-0812">Transmembrane</keyword>
<protein>
    <recommendedName>
        <fullName evidence="2">Major facilitator superfamily (MFS) profile domain-containing protein</fullName>
    </recommendedName>
</protein>
<dbReference type="Gene3D" id="1.20.1250.20">
    <property type="entry name" value="MFS general substrate transporter like domains"/>
    <property type="match status" value="1"/>
</dbReference>
<dbReference type="Proteomes" id="UP000070549">
    <property type="component" value="Unassembled WGS sequence"/>
</dbReference>
<reference evidence="3 4" key="1">
    <citation type="journal article" date="2016" name="Sci. Rep.">
        <title>Metabolic traits of an uncultured archaeal lineage -MSBL1- from brine pools of the Red Sea.</title>
        <authorList>
            <person name="Mwirichia R."/>
            <person name="Alam I."/>
            <person name="Rashid M."/>
            <person name="Vinu M."/>
            <person name="Ba-Alawi W."/>
            <person name="Anthony Kamau A."/>
            <person name="Kamanda Ngugi D."/>
            <person name="Goker M."/>
            <person name="Klenk H.P."/>
            <person name="Bajic V."/>
            <person name="Stingl U."/>
        </authorList>
    </citation>
    <scope>NUCLEOTIDE SEQUENCE [LARGE SCALE GENOMIC DNA]</scope>
    <source>
        <strain evidence="3">SCGC-AAA382A03</strain>
    </source>
</reference>
<dbReference type="InterPro" id="IPR036259">
    <property type="entry name" value="MFS_trans_sf"/>
</dbReference>
<dbReference type="InterPro" id="IPR020846">
    <property type="entry name" value="MFS_dom"/>
</dbReference>
<feature type="transmembrane region" description="Helical" evidence="1">
    <location>
        <begin position="12"/>
        <end position="31"/>
    </location>
</feature>
<evidence type="ECO:0000259" key="2">
    <source>
        <dbReference type="PROSITE" id="PS50850"/>
    </source>
</evidence>
<feature type="transmembrane region" description="Helical" evidence="1">
    <location>
        <begin position="43"/>
        <end position="69"/>
    </location>
</feature>
<keyword evidence="4" id="KW-1185">Reference proteome</keyword>
<evidence type="ECO:0000313" key="4">
    <source>
        <dbReference type="Proteomes" id="UP000070549"/>
    </source>
</evidence>
<name>A0A133VCB0_9EURY</name>
<accession>A0A133VCB0</accession>
<feature type="domain" description="Major facilitator superfamily (MFS) profile" evidence="2">
    <location>
        <begin position="12"/>
        <end position="70"/>
    </location>
</feature>
<dbReference type="GO" id="GO:0022857">
    <property type="term" value="F:transmembrane transporter activity"/>
    <property type="evidence" value="ECO:0007669"/>
    <property type="project" value="InterPro"/>
</dbReference>
<feature type="non-terminal residue" evidence="3">
    <location>
        <position position="70"/>
    </location>
</feature>
<dbReference type="SUPFAM" id="SSF103473">
    <property type="entry name" value="MFS general substrate transporter"/>
    <property type="match status" value="1"/>
</dbReference>
<gene>
    <name evidence="3" type="ORF">AKJ49_02375</name>
</gene>
<evidence type="ECO:0000313" key="3">
    <source>
        <dbReference type="EMBL" id="KXB04065.1"/>
    </source>
</evidence>
<proteinExistence type="predicted"/>
<sequence length="70" mass="7072">MGEDNKAGNRSTLALILAVGLLGMMGGSLMGPVLPALSNNFGVGFGSVGLVITVYAATTAISFPFMGFFT</sequence>
<keyword evidence="1" id="KW-1133">Transmembrane helix</keyword>
<comment type="caution">
    <text evidence="3">The sequence shown here is derived from an EMBL/GenBank/DDBJ whole genome shotgun (WGS) entry which is preliminary data.</text>
</comment>
<keyword evidence="1" id="KW-0472">Membrane</keyword>
<dbReference type="EMBL" id="LHYC01000085">
    <property type="protein sequence ID" value="KXB04065.1"/>
    <property type="molecule type" value="Genomic_DNA"/>
</dbReference>
<organism evidence="3 4">
    <name type="scientific">candidate division MSBL1 archaeon SCGC-AAA382A03</name>
    <dbReference type="NCBI Taxonomy" id="1698278"/>
    <lineage>
        <taxon>Archaea</taxon>
        <taxon>Methanobacteriati</taxon>
        <taxon>Methanobacteriota</taxon>
        <taxon>candidate division MSBL1</taxon>
    </lineage>
</organism>